<proteinExistence type="predicted"/>
<dbReference type="InterPro" id="IPR017441">
    <property type="entry name" value="Protein_kinase_ATP_BS"/>
</dbReference>
<dbReference type="Pfam" id="PF00069">
    <property type="entry name" value="Pkinase"/>
    <property type="match status" value="1"/>
</dbReference>
<dbReference type="EMBL" id="CP037423">
    <property type="protein sequence ID" value="QDV47088.1"/>
    <property type="molecule type" value="Genomic_DNA"/>
</dbReference>
<dbReference type="PROSITE" id="PS50011">
    <property type="entry name" value="PROTEIN_KINASE_DOM"/>
    <property type="match status" value="1"/>
</dbReference>
<protein>
    <recommendedName>
        <fullName evidence="1">non-specific serine/threonine protein kinase</fullName>
        <ecNumber evidence="1">2.7.11.1</ecNumber>
    </recommendedName>
</protein>
<dbReference type="Gene3D" id="3.30.200.20">
    <property type="entry name" value="Phosphorylase Kinase, domain 1"/>
    <property type="match status" value="1"/>
</dbReference>
<organism evidence="10 11">
    <name type="scientific">Stieleria neptunia</name>
    <dbReference type="NCBI Taxonomy" id="2527979"/>
    <lineage>
        <taxon>Bacteria</taxon>
        <taxon>Pseudomonadati</taxon>
        <taxon>Planctomycetota</taxon>
        <taxon>Planctomycetia</taxon>
        <taxon>Pirellulales</taxon>
        <taxon>Pirellulaceae</taxon>
        <taxon>Stieleria</taxon>
    </lineage>
</organism>
<keyword evidence="5 10" id="KW-0418">Kinase</keyword>
<evidence type="ECO:0000313" key="10">
    <source>
        <dbReference type="EMBL" id="QDV47088.1"/>
    </source>
</evidence>
<evidence type="ECO:0000256" key="1">
    <source>
        <dbReference type="ARBA" id="ARBA00012513"/>
    </source>
</evidence>
<keyword evidence="8" id="KW-0812">Transmembrane</keyword>
<dbReference type="Proteomes" id="UP000319004">
    <property type="component" value="Chromosome"/>
</dbReference>
<dbReference type="Gene3D" id="1.10.510.10">
    <property type="entry name" value="Transferase(Phosphotransferase) domain 1"/>
    <property type="match status" value="1"/>
</dbReference>
<evidence type="ECO:0000256" key="6">
    <source>
        <dbReference type="ARBA" id="ARBA00022840"/>
    </source>
</evidence>
<dbReference type="GO" id="GO:0004674">
    <property type="term" value="F:protein serine/threonine kinase activity"/>
    <property type="evidence" value="ECO:0007669"/>
    <property type="project" value="UniProtKB-KW"/>
</dbReference>
<evidence type="ECO:0000256" key="2">
    <source>
        <dbReference type="ARBA" id="ARBA00022527"/>
    </source>
</evidence>
<keyword evidence="8" id="KW-1133">Transmembrane helix</keyword>
<dbReference type="InterPro" id="IPR008271">
    <property type="entry name" value="Ser/Thr_kinase_AS"/>
</dbReference>
<dbReference type="PROSITE" id="PS00108">
    <property type="entry name" value="PROTEIN_KINASE_ST"/>
    <property type="match status" value="1"/>
</dbReference>
<dbReference type="PROSITE" id="PS00107">
    <property type="entry name" value="PROTEIN_KINASE_ATP"/>
    <property type="match status" value="1"/>
</dbReference>
<dbReference type="SMART" id="SM00220">
    <property type="entry name" value="S_TKc"/>
    <property type="match status" value="1"/>
</dbReference>
<keyword evidence="4 7" id="KW-0547">Nucleotide-binding</keyword>
<dbReference type="InterPro" id="IPR000719">
    <property type="entry name" value="Prot_kinase_dom"/>
</dbReference>
<gene>
    <name evidence="10" type="primary">pknB_31</name>
    <name evidence="10" type="ORF">Enr13x_69970</name>
</gene>
<dbReference type="InterPro" id="IPR011009">
    <property type="entry name" value="Kinase-like_dom_sf"/>
</dbReference>
<keyword evidence="6 7" id="KW-0067">ATP-binding</keyword>
<dbReference type="KEGG" id="snep:Enr13x_69970"/>
<feature type="transmembrane region" description="Helical" evidence="8">
    <location>
        <begin position="397"/>
        <end position="419"/>
    </location>
</feature>
<dbReference type="GO" id="GO:0005524">
    <property type="term" value="F:ATP binding"/>
    <property type="evidence" value="ECO:0007669"/>
    <property type="project" value="UniProtKB-UniRule"/>
</dbReference>
<dbReference type="FunFam" id="1.10.510.10:FF:000021">
    <property type="entry name" value="Serine/threonine protein kinase"/>
    <property type="match status" value="1"/>
</dbReference>
<dbReference type="PANTHER" id="PTHR43289:SF6">
    <property type="entry name" value="SERINE_THREONINE-PROTEIN KINASE NEKL-3"/>
    <property type="match status" value="1"/>
</dbReference>
<keyword evidence="11" id="KW-1185">Reference proteome</keyword>
<evidence type="ECO:0000256" key="5">
    <source>
        <dbReference type="ARBA" id="ARBA00022777"/>
    </source>
</evidence>
<feature type="domain" description="Protein kinase" evidence="9">
    <location>
        <begin position="96"/>
        <end position="360"/>
    </location>
</feature>
<keyword evidence="8" id="KW-0472">Membrane</keyword>
<evidence type="ECO:0000256" key="7">
    <source>
        <dbReference type="PROSITE-ProRule" id="PRU10141"/>
    </source>
</evidence>
<sequence length="1133" mass="125186">MIARFHYDRKTLTRFLDEEAVSETAEIASHVEQCDECQSALESLMEDGLTMDKAGELLRGGASFQLAELEDGKPEACPTFLQSSDDPDTLGRFARYEIKRILGRGGMGIVMQAFDTSLGRHCAVKVLAPELASSAAARRRFSREAKSAAAVVHPHVVPIQTVDEYNGLPYLVMPVVEGQSLQQRVDADGPLSILETVRIASQVAEGLAAAHDQGLVHRDIKPANVLLENGVERVQITDFGLARAVDDASMTRSGVIAGTPQYMSPEQAHGDTIDHRSDLFSLGSLVYFMLVGRSPFRAETTMGVLNRIGNDEPRSIRSINADVPQWLEQTVLRLLSKSPDDRFQTAAEVAELLQNWHAHLQQPNIMVRPPEPTALAAGLSTHPSTFKGSANGSRGRFTHWLIATAAFAFFAVLATVIVLETNKGTLRIESNSQADVPIRIIQGEKIVDQLSVSLDGATTRLSAGNYRIEVDGQATDVHLSGGRVTLKRGETWLAKIDVRLAPDKVRELDVYGFDDRNGPNPNAGPAPVYQRANAIATQQHPLANFVPIPGPTTQGGNAIALDPPSDQEILRVLESQRFAKGNIASIWKTRRENVRITKEKIADYIDPPRVYPLIGPAQLHHAHYKCTVYSDEKQEVDYPIPHSIDERDAIKVVYIDHHHFHLIGDAASRLHGDGKFQALGAPADPSTLAGKVEAFNRRMIAAGGDDHQPPLTVDELLSLSQWKLQTDGELSVEVKGFLTNLGIGRYLPEQWAIAGGESEVVTDDGEIKIYSIELVNRYSQSRVLVRKRYLAPPVNFRAPRLPAAIERATPLAAAITEFNAMHHSVDGKRQPPLTVDEVLAAIVNWKSRRHEASVDNKTFANFQEIKNTHQLPVDCKLDVIARFGSLGGDTFKIWSVRMVMPQVARPGSTYAFQIRQQYISVDSATDGVIHSAEANPGFATPESLMTYYADCQFRDDVAGCLECYSDKVIDQFAANYLVIATAMLEMYRKIPDDELQDKQRRKADELEALLARSMIDNVPSIAKAGLYQAAASVRERLQGDASRVPTQKELMLTATTPSMLKNPRQFVLEFDAADEAVPDEAERPKRRKKFEIETNPKGVWAIDANERSRMELKKIDGRWWIDDPWAEGEGTGF</sequence>
<dbReference type="PANTHER" id="PTHR43289">
    <property type="entry name" value="MITOGEN-ACTIVATED PROTEIN KINASE KINASE KINASE 20-RELATED"/>
    <property type="match status" value="1"/>
</dbReference>
<reference evidence="10 11" key="1">
    <citation type="submission" date="2019-03" db="EMBL/GenBank/DDBJ databases">
        <title>Deep-cultivation of Planctomycetes and their phenomic and genomic characterization uncovers novel biology.</title>
        <authorList>
            <person name="Wiegand S."/>
            <person name="Jogler M."/>
            <person name="Boedeker C."/>
            <person name="Pinto D."/>
            <person name="Vollmers J."/>
            <person name="Rivas-Marin E."/>
            <person name="Kohn T."/>
            <person name="Peeters S.H."/>
            <person name="Heuer A."/>
            <person name="Rast P."/>
            <person name="Oberbeckmann S."/>
            <person name="Bunk B."/>
            <person name="Jeske O."/>
            <person name="Meyerdierks A."/>
            <person name="Storesund J.E."/>
            <person name="Kallscheuer N."/>
            <person name="Luecker S."/>
            <person name="Lage O.M."/>
            <person name="Pohl T."/>
            <person name="Merkel B.J."/>
            <person name="Hornburger P."/>
            <person name="Mueller R.-W."/>
            <person name="Bruemmer F."/>
            <person name="Labrenz M."/>
            <person name="Spormann A.M."/>
            <person name="Op den Camp H."/>
            <person name="Overmann J."/>
            <person name="Amann R."/>
            <person name="Jetten M.S.M."/>
            <person name="Mascher T."/>
            <person name="Medema M.H."/>
            <person name="Devos D.P."/>
            <person name="Kaster A.-K."/>
            <person name="Ovreas L."/>
            <person name="Rohde M."/>
            <person name="Galperin M.Y."/>
            <person name="Jogler C."/>
        </authorList>
    </citation>
    <scope>NUCLEOTIDE SEQUENCE [LARGE SCALE GENOMIC DNA]</scope>
    <source>
        <strain evidence="10 11">Enr13</strain>
    </source>
</reference>
<dbReference type="EC" id="2.7.11.1" evidence="1"/>
<dbReference type="AlphaFoldDB" id="A0A518I1Y4"/>
<evidence type="ECO:0000256" key="4">
    <source>
        <dbReference type="ARBA" id="ARBA00022741"/>
    </source>
</evidence>
<evidence type="ECO:0000259" key="9">
    <source>
        <dbReference type="PROSITE" id="PS50011"/>
    </source>
</evidence>
<name>A0A518I1Y4_9BACT</name>
<accession>A0A518I1Y4</accession>
<keyword evidence="3 10" id="KW-0808">Transferase</keyword>
<dbReference type="CDD" id="cd14014">
    <property type="entry name" value="STKc_PknB_like"/>
    <property type="match status" value="1"/>
</dbReference>
<feature type="binding site" evidence="7">
    <location>
        <position position="125"/>
    </location>
    <ligand>
        <name>ATP</name>
        <dbReference type="ChEBI" id="CHEBI:30616"/>
    </ligand>
</feature>
<keyword evidence="2" id="KW-0723">Serine/threonine-protein kinase</keyword>
<evidence type="ECO:0000256" key="3">
    <source>
        <dbReference type="ARBA" id="ARBA00022679"/>
    </source>
</evidence>
<evidence type="ECO:0000256" key="8">
    <source>
        <dbReference type="SAM" id="Phobius"/>
    </source>
</evidence>
<dbReference type="OrthoDB" id="6111975at2"/>
<evidence type="ECO:0000313" key="11">
    <source>
        <dbReference type="Proteomes" id="UP000319004"/>
    </source>
</evidence>
<dbReference type="SUPFAM" id="SSF56112">
    <property type="entry name" value="Protein kinase-like (PK-like)"/>
    <property type="match status" value="1"/>
</dbReference>